<dbReference type="AlphaFoldDB" id="A0A0F9T4W0"/>
<protein>
    <submittedName>
        <fullName evidence="1">Uncharacterized protein</fullName>
    </submittedName>
</protein>
<reference evidence="1" key="1">
    <citation type="journal article" date="2015" name="Nature">
        <title>Complex archaea that bridge the gap between prokaryotes and eukaryotes.</title>
        <authorList>
            <person name="Spang A."/>
            <person name="Saw J.H."/>
            <person name="Jorgensen S.L."/>
            <person name="Zaremba-Niedzwiedzka K."/>
            <person name="Martijn J."/>
            <person name="Lind A.E."/>
            <person name="van Eijk R."/>
            <person name="Schleper C."/>
            <person name="Guy L."/>
            <person name="Ettema T.J."/>
        </authorList>
    </citation>
    <scope>NUCLEOTIDE SEQUENCE</scope>
</reference>
<organism evidence="1">
    <name type="scientific">marine sediment metagenome</name>
    <dbReference type="NCBI Taxonomy" id="412755"/>
    <lineage>
        <taxon>unclassified sequences</taxon>
        <taxon>metagenomes</taxon>
        <taxon>ecological metagenomes</taxon>
    </lineage>
</organism>
<comment type="caution">
    <text evidence="1">The sequence shown here is derived from an EMBL/GenBank/DDBJ whole genome shotgun (WGS) entry which is preliminary data.</text>
</comment>
<name>A0A0F9T4W0_9ZZZZ</name>
<dbReference type="EMBL" id="LAZR01000298">
    <property type="protein sequence ID" value="KKN76235.1"/>
    <property type="molecule type" value="Genomic_DNA"/>
</dbReference>
<gene>
    <name evidence="1" type="ORF">LCGC14_0372610</name>
</gene>
<evidence type="ECO:0000313" key="1">
    <source>
        <dbReference type="EMBL" id="KKN76235.1"/>
    </source>
</evidence>
<accession>A0A0F9T4W0</accession>
<sequence>MSNFIGRGEIRSLDIFNRLFYGISNRQQVNIKEIILAEDYEVLDQEIKNHNFDLVLYPHSKSLGKNTVIEINYKHKEKIAAKLRRVIIPLVVKAGYQYLEVNDWDCRERGLFWLNSKKEHIVTWDDYRDIIDALETAGIIPDSIE</sequence>
<proteinExistence type="predicted"/>